<keyword evidence="3" id="KW-1185">Reference proteome</keyword>
<accession>A0A1Y1VQH0</accession>
<dbReference type="EMBL" id="MCFG01000615">
    <property type="protein sequence ID" value="ORX63558.1"/>
    <property type="molecule type" value="Genomic_DNA"/>
</dbReference>
<name>A0A1Y1VQH0_9FUNG</name>
<protein>
    <submittedName>
        <fullName evidence="2">Uncharacterized protein</fullName>
    </submittedName>
</protein>
<sequence>MTVYDYVLKADSLISFSYFLTLVKLAYPDVSDWNLVVTFSYPESPRDVSGIPNNPIYGTFISKEEKLIIDVYCETTNLFGGLQSFKDLMKMNIEQQKGIYDRNKKDTFDNMSQVVTLYTFDKEYLYNEFLESYMAGEKLQYELKHKINTKDKTKSKSKAKPKSKSNDISRLPDSSTSSLELDKEDIIDISSKSKVDENKNNQESNKSKLTKRNIKKRKEIKVEQIPLNPYENKKPDNIIVQKYKELSQKRYYRIIENTILFFIILAGVKYYSKILSFIYGKAFSLAGDALKLLRE</sequence>
<dbReference type="AlphaFoldDB" id="A0A1Y1VQH0"/>
<organism evidence="2 3">
    <name type="scientific">Anaeromyces robustus</name>
    <dbReference type="NCBI Taxonomy" id="1754192"/>
    <lineage>
        <taxon>Eukaryota</taxon>
        <taxon>Fungi</taxon>
        <taxon>Fungi incertae sedis</taxon>
        <taxon>Chytridiomycota</taxon>
        <taxon>Chytridiomycota incertae sedis</taxon>
        <taxon>Neocallimastigomycetes</taxon>
        <taxon>Neocallimastigales</taxon>
        <taxon>Neocallimastigaceae</taxon>
        <taxon>Anaeromyces</taxon>
    </lineage>
</organism>
<dbReference type="OrthoDB" id="2148696at2759"/>
<feature type="region of interest" description="Disordered" evidence="1">
    <location>
        <begin position="150"/>
        <end position="177"/>
    </location>
</feature>
<evidence type="ECO:0000313" key="3">
    <source>
        <dbReference type="Proteomes" id="UP000193944"/>
    </source>
</evidence>
<feature type="compositionally biased region" description="Polar residues" evidence="1">
    <location>
        <begin position="166"/>
        <end position="177"/>
    </location>
</feature>
<dbReference type="Proteomes" id="UP000193944">
    <property type="component" value="Unassembled WGS sequence"/>
</dbReference>
<evidence type="ECO:0000256" key="1">
    <source>
        <dbReference type="SAM" id="MobiDB-lite"/>
    </source>
</evidence>
<feature type="region of interest" description="Disordered" evidence="1">
    <location>
        <begin position="192"/>
        <end position="213"/>
    </location>
</feature>
<gene>
    <name evidence="2" type="ORF">BCR32DRAFT_139016</name>
</gene>
<proteinExistence type="predicted"/>
<comment type="caution">
    <text evidence="2">The sequence shown here is derived from an EMBL/GenBank/DDBJ whole genome shotgun (WGS) entry which is preliminary data.</text>
</comment>
<reference evidence="2 3" key="2">
    <citation type="submission" date="2016-08" db="EMBL/GenBank/DDBJ databases">
        <title>Pervasive Adenine N6-methylation of Active Genes in Fungi.</title>
        <authorList>
            <consortium name="DOE Joint Genome Institute"/>
            <person name="Mondo S.J."/>
            <person name="Dannebaum R.O."/>
            <person name="Kuo R.C."/>
            <person name="Labutti K."/>
            <person name="Haridas S."/>
            <person name="Kuo A."/>
            <person name="Salamov A."/>
            <person name="Ahrendt S.R."/>
            <person name="Lipzen A."/>
            <person name="Sullivan W."/>
            <person name="Andreopoulos W.B."/>
            <person name="Clum A."/>
            <person name="Lindquist E."/>
            <person name="Daum C."/>
            <person name="Ramamoorthy G.K."/>
            <person name="Gryganskyi A."/>
            <person name="Culley D."/>
            <person name="Magnuson J.K."/>
            <person name="James T.Y."/>
            <person name="O'Malley M.A."/>
            <person name="Stajich J.E."/>
            <person name="Spatafora J.W."/>
            <person name="Visel A."/>
            <person name="Grigoriev I.V."/>
        </authorList>
    </citation>
    <scope>NUCLEOTIDE SEQUENCE [LARGE SCALE GENOMIC DNA]</scope>
    <source>
        <strain evidence="2 3">S4</strain>
    </source>
</reference>
<evidence type="ECO:0000313" key="2">
    <source>
        <dbReference type="EMBL" id="ORX63558.1"/>
    </source>
</evidence>
<reference evidence="2 3" key="1">
    <citation type="submission" date="2016-08" db="EMBL/GenBank/DDBJ databases">
        <title>A Parts List for Fungal Cellulosomes Revealed by Comparative Genomics.</title>
        <authorList>
            <consortium name="DOE Joint Genome Institute"/>
            <person name="Haitjema C.H."/>
            <person name="Gilmore S.P."/>
            <person name="Henske J.K."/>
            <person name="Solomon K.V."/>
            <person name="De Groot R."/>
            <person name="Kuo A."/>
            <person name="Mondo S.J."/>
            <person name="Salamov A.A."/>
            <person name="Labutti K."/>
            <person name="Zhao Z."/>
            <person name="Chiniquy J."/>
            <person name="Barry K."/>
            <person name="Brewer H.M."/>
            <person name="Purvine S.O."/>
            <person name="Wright A.T."/>
            <person name="Boxma B."/>
            <person name="Van Alen T."/>
            <person name="Hackstein J.H."/>
            <person name="Baker S.E."/>
            <person name="Grigoriev I.V."/>
            <person name="O'Malley M.A."/>
        </authorList>
    </citation>
    <scope>NUCLEOTIDE SEQUENCE [LARGE SCALE GENOMIC DNA]</scope>
    <source>
        <strain evidence="2 3">S4</strain>
    </source>
</reference>